<protein>
    <recommendedName>
        <fullName evidence="1">YdhG-like domain-containing protein</fullName>
    </recommendedName>
</protein>
<evidence type="ECO:0000313" key="3">
    <source>
        <dbReference type="Proteomes" id="UP000239872"/>
    </source>
</evidence>
<gene>
    <name evidence="2" type="ORF">CJD36_010525</name>
</gene>
<comment type="caution">
    <text evidence="2">The sequence shown here is derived from an EMBL/GenBank/DDBJ whole genome shotgun (WGS) entry which is preliminary data.</text>
</comment>
<dbReference type="InterPro" id="IPR014922">
    <property type="entry name" value="YdhG-like"/>
</dbReference>
<dbReference type="SUPFAM" id="SSF159888">
    <property type="entry name" value="YdhG-like"/>
    <property type="match status" value="1"/>
</dbReference>
<name>A0A2S7SUH7_9BACT</name>
<reference evidence="2 3" key="1">
    <citation type="submission" date="2018-01" db="EMBL/GenBank/DDBJ databases">
        <title>A novel member of the phylum Bacteroidetes isolated from glacier ice.</title>
        <authorList>
            <person name="Liu Q."/>
            <person name="Xin Y.-H."/>
        </authorList>
    </citation>
    <scope>NUCLEOTIDE SEQUENCE [LARGE SCALE GENOMIC DNA]</scope>
    <source>
        <strain evidence="2 3">RB1R16</strain>
    </source>
</reference>
<dbReference type="AlphaFoldDB" id="A0A2S7SUH7"/>
<dbReference type="OrthoDB" id="1121167at2"/>
<proteinExistence type="predicted"/>
<feature type="domain" description="YdhG-like" evidence="1">
    <location>
        <begin position="18"/>
        <end position="111"/>
    </location>
</feature>
<sequence length="121" mass="13368">MSVDTILSKYSEPIAELGYKLRAFIISQLPDVQEEADLFGNIIGYGYGPGYKNMICTIIPSKAMMKIGFYKGSELPDPFGLLAGSGKVHKYVEIKNETDLRHPAVAALLAEGLKAWQERTK</sequence>
<dbReference type="Pfam" id="PF08818">
    <property type="entry name" value="DUF1801"/>
    <property type="match status" value="1"/>
</dbReference>
<keyword evidence="3" id="KW-1185">Reference proteome</keyword>
<accession>A0A2S7SUH7</accession>
<dbReference type="EMBL" id="PPSL01000003">
    <property type="protein sequence ID" value="PQJ10404.1"/>
    <property type="molecule type" value="Genomic_DNA"/>
</dbReference>
<organism evidence="2 3">
    <name type="scientific">Flavipsychrobacter stenotrophus</name>
    <dbReference type="NCBI Taxonomy" id="2077091"/>
    <lineage>
        <taxon>Bacteria</taxon>
        <taxon>Pseudomonadati</taxon>
        <taxon>Bacteroidota</taxon>
        <taxon>Chitinophagia</taxon>
        <taxon>Chitinophagales</taxon>
        <taxon>Chitinophagaceae</taxon>
        <taxon>Flavipsychrobacter</taxon>
    </lineage>
</organism>
<dbReference type="Proteomes" id="UP000239872">
    <property type="component" value="Unassembled WGS sequence"/>
</dbReference>
<evidence type="ECO:0000259" key="1">
    <source>
        <dbReference type="Pfam" id="PF08818"/>
    </source>
</evidence>
<evidence type="ECO:0000313" key="2">
    <source>
        <dbReference type="EMBL" id="PQJ10404.1"/>
    </source>
</evidence>
<dbReference type="RefSeq" id="WP_105039132.1">
    <property type="nucleotide sequence ID" value="NZ_PPSL01000003.1"/>
</dbReference>